<dbReference type="PANTHER" id="PTHR22683">
    <property type="entry name" value="SPORULATION PROTEIN RELATED"/>
    <property type="match status" value="1"/>
</dbReference>
<dbReference type="SUPFAM" id="SSF52540">
    <property type="entry name" value="P-loop containing nucleoside triphosphate hydrolases"/>
    <property type="match status" value="2"/>
</dbReference>
<organism evidence="6 7">
    <name type="scientific">Microbacterium aurugineum</name>
    <dbReference type="NCBI Taxonomy" id="2851642"/>
    <lineage>
        <taxon>Bacteria</taxon>
        <taxon>Bacillati</taxon>
        <taxon>Actinomycetota</taxon>
        <taxon>Actinomycetes</taxon>
        <taxon>Micrococcales</taxon>
        <taxon>Microbacteriaceae</taxon>
        <taxon>Microbacterium</taxon>
    </lineage>
</organism>
<evidence type="ECO:0000256" key="2">
    <source>
        <dbReference type="ARBA" id="ARBA00022840"/>
    </source>
</evidence>
<keyword evidence="4" id="KW-0812">Transmembrane</keyword>
<evidence type="ECO:0000256" key="3">
    <source>
        <dbReference type="PROSITE-ProRule" id="PRU00289"/>
    </source>
</evidence>
<dbReference type="Pfam" id="PF01580">
    <property type="entry name" value="FtsK_SpoIIIE"/>
    <property type="match status" value="1"/>
</dbReference>
<dbReference type="CDD" id="cd01127">
    <property type="entry name" value="TrwB_TraG_TraD_VirD4"/>
    <property type="match status" value="1"/>
</dbReference>
<dbReference type="InterPro" id="IPR002543">
    <property type="entry name" value="FtsK_dom"/>
</dbReference>
<keyword evidence="2 3" id="KW-0067">ATP-binding</keyword>
<feature type="domain" description="FtsK" evidence="5">
    <location>
        <begin position="334"/>
        <end position="515"/>
    </location>
</feature>
<feature type="transmembrane region" description="Helical" evidence="4">
    <location>
        <begin position="33"/>
        <end position="60"/>
    </location>
</feature>
<dbReference type="Proteomes" id="UP000830631">
    <property type="component" value="Chromosome"/>
</dbReference>
<gene>
    <name evidence="6" type="ORF">KV397_09725</name>
</gene>
<keyword evidence="1 3" id="KW-0547">Nucleotide-binding</keyword>
<name>A0ABY4J2I8_9MICO</name>
<sequence length="920" mass="97267">MESLPIVLPAAPAASRRAGLPFLAAVVPVVGGVALWLITGSLFALCFAALGPLMMAASFLDAARNRRRERRQGEADAERNWAAVDADLIRRHRAEREALWLRLPDASVCLTQPPLRGAQPPDAETSLVVGTGSVASGVRCSGGDDSRGREFRQRSGVLEDAPIVVRLGGGVCIRGARPVIFAVARALVVQLGLRFGAAQLSLVGTALDDCGLAALPHARRSRRSSFRLGVGTPDSGRVEADALIWLVPADTEVPEGITTVIDVIEPGRANLRTPNGTSTLAVECLSLAQVGQVAEEHAARSDGADVLPDVVSLHELEQPHAGEGLPAAIGRSAYGDVMLDIVEDGPHAIVTGTTGTGKSELLVSWVTAIAAHHGPDRVTFLLADFKGGTAFEPLRALRQVAAVITDLDEEGARRGVSSLTAELRRREALLAAAGARDVREVGIPRLVIVVDEFAALLAEHPDLGAVFIDVAARGRALGMHLILGTQRATGVVRDALAANCPLRISLRVGDAADSRAMIGTDAAAELPGGAASRGVGLVRRPSDSEPIAVRVALTGATELRGIGLRWAETAPPRSPWLPALPSRLPLGDLLTAPDRASGDVVILGRADEPTQQMQPLETLHCGQERGLVFLGASGSGRTTALRVLAAQRSGTDTVWVPRDLEGAWDLVDAWSSGEERVPPLVLCDDLDALVAGFPPDYGQQFAQRWEHLLRSGAGTTFAVTAGRSTGAVGRVLDALPRRALLRMATRVEHLAAGGEASAFLRDRSPGRAWIGDREVQLAWVDDDHDGVGEPIDPIEPPAMTTWSPSCAVTAIVSAGARATASRLRDAHAGFEVVLVGAEPTLPDGHRILVADAETWQRNWSSWQRIRAEGEVVIRAEQPADLRQLAGVRELPPFARSHAGRAWSVRGAESPRRVILAELTP</sequence>
<dbReference type="RefSeq" id="WP_261811178.1">
    <property type="nucleotide sequence ID" value="NZ_CP078078.1"/>
</dbReference>
<proteinExistence type="predicted"/>
<keyword evidence="4" id="KW-1133">Transmembrane helix</keyword>
<evidence type="ECO:0000313" key="6">
    <source>
        <dbReference type="EMBL" id="UPL18013.1"/>
    </source>
</evidence>
<dbReference type="PANTHER" id="PTHR22683:SF1">
    <property type="entry name" value="TYPE VII SECRETION SYSTEM PROTEIN ESSC"/>
    <property type="match status" value="1"/>
</dbReference>
<keyword evidence="4" id="KW-0472">Membrane</keyword>
<evidence type="ECO:0000313" key="7">
    <source>
        <dbReference type="Proteomes" id="UP000830631"/>
    </source>
</evidence>
<dbReference type="PROSITE" id="PS50901">
    <property type="entry name" value="FTSK"/>
    <property type="match status" value="1"/>
</dbReference>
<evidence type="ECO:0000256" key="1">
    <source>
        <dbReference type="ARBA" id="ARBA00022741"/>
    </source>
</evidence>
<protein>
    <recommendedName>
        <fullName evidence="5">FtsK domain-containing protein</fullName>
    </recommendedName>
</protein>
<reference evidence="6 7" key="1">
    <citation type="submission" date="2021-06" db="EMBL/GenBank/DDBJ databases">
        <title>Genome-based taxonomic framework of Microbacterium strains isolated from marine environment, the description of four new species and reclassification of four preexisting species.</title>
        <authorList>
            <person name="Lee S.D."/>
            <person name="Kim S.-M."/>
            <person name="Byeon Y.-S."/>
            <person name="Yang H.L."/>
            <person name="Kim I.S."/>
        </authorList>
    </citation>
    <scope>NUCLEOTIDE SEQUENCE [LARGE SCALE GENOMIC DNA]</scope>
    <source>
        <strain evidence="6 7">KSW4-10</strain>
    </source>
</reference>
<dbReference type="Gene3D" id="3.40.50.300">
    <property type="entry name" value="P-loop containing nucleotide triphosphate hydrolases"/>
    <property type="match status" value="3"/>
</dbReference>
<accession>A0ABY4J2I8</accession>
<dbReference type="EMBL" id="CP078078">
    <property type="protein sequence ID" value="UPL18013.1"/>
    <property type="molecule type" value="Genomic_DNA"/>
</dbReference>
<evidence type="ECO:0000256" key="4">
    <source>
        <dbReference type="SAM" id="Phobius"/>
    </source>
</evidence>
<feature type="binding site" evidence="3">
    <location>
        <begin position="352"/>
        <end position="359"/>
    </location>
    <ligand>
        <name>ATP</name>
        <dbReference type="ChEBI" id="CHEBI:30616"/>
    </ligand>
</feature>
<dbReference type="InterPro" id="IPR027417">
    <property type="entry name" value="P-loop_NTPase"/>
</dbReference>
<keyword evidence="7" id="KW-1185">Reference proteome</keyword>
<evidence type="ECO:0000259" key="5">
    <source>
        <dbReference type="PROSITE" id="PS50901"/>
    </source>
</evidence>
<dbReference type="InterPro" id="IPR050206">
    <property type="entry name" value="FtsK/SpoIIIE/SftA"/>
</dbReference>